<comment type="similarity">
    <text evidence="3">Belongs to the arginase family.</text>
</comment>
<dbReference type="PANTHER" id="PTHR11358">
    <property type="entry name" value="ARGINASE/AGMATINASE"/>
    <property type="match status" value="1"/>
</dbReference>
<keyword evidence="2" id="KW-0378">Hydrolase</keyword>
<keyword evidence="1" id="KW-0479">Metal-binding</keyword>
<comment type="caution">
    <text evidence="4">The sequence shown here is derived from an EMBL/GenBank/DDBJ whole genome shotgun (WGS) entry which is preliminary data.</text>
</comment>
<dbReference type="Proteomes" id="UP000186364">
    <property type="component" value="Unassembled WGS sequence"/>
</dbReference>
<dbReference type="PROSITE" id="PS51409">
    <property type="entry name" value="ARGINASE_2"/>
    <property type="match status" value="1"/>
</dbReference>
<name>A0A1Q9B0I5_9HYPH</name>
<proteinExistence type="inferred from homology"/>
<dbReference type="OrthoDB" id="9788689at2"/>
<evidence type="ECO:0000313" key="5">
    <source>
        <dbReference type="Proteomes" id="UP000186364"/>
    </source>
</evidence>
<dbReference type="Gene3D" id="3.40.800.10">
    <property type="entry name" value="Ureohydrolase domain"/>
    <property type="match status" value="1"/>
</dbReference>
<keyword evidence="5" id="KW-1185">Reference proteome</keyword>
<sequence length="302" mass="32325">MTSQRFLGLPDRLPEGETPRAVLFSAGHGTSYPGQDSSSYALAAEAIRAASQADAPLIAHWDFDLGGPLFQDRPISCIDQGEIATAAHANARNRAAITAKTEEILALPAVPILLGGDDSVVIPFLEGFAKAEPIWIVQIDAHLDWRDEVKGERFGYSSPMRRASEMAHIAGMVQLGLRGVGSARRGEVEDARNFGSRLVTAREIHEHGIHTAVRHVPDGARIVITLDCDALDPSIMPGVAARTPGGLTYLQVIDLIAALGQRGRIAGFDMVELYPKKDLDGLSALTASRILVNLIGAICRQA</sequence>
<evidence type="ECO:0000256" key="2">
    <source>
        <dbReference type="ARBA" id="ARBA00022801"/>
    </source>
</evidence>
<dbReference type="GO" id="GO:0046872">
    <property type="term" value="F:metal ion binding"/>
    <property type="evidence" value="ECO:0007669"/>
    <property type="project" value="UniProtKB-KW"/>
</dbReference>
<reference evidence="4 5" key="1">
    <citation type="submission" date="2016-09" db="EMBL/GenBank/DDBJ databases">
        <title>Rhizobium sp. nov., a novel species isolated from the rice rhizosphere.</title>
        <authorList>
            <person name="Zhao J."/>
            <person name="Zhang X."/>
        </authorList>
    </citation>
    <scope>NUCLEOTIDE SEQUENCE [LARGE SCALE GENOMIC DNA]</scope>
    <source>
        <strain evidence="4 5">1.7048</strain>
    </source>
</reference>
<dbReference type="AlphaFoldDB" id="A0A1Q9B0I5"/>
<dbReference type="InterPro" id="IPR023696">
    <property type="entry name" value="Ureohydrolase_dom_sf"/>
</dbReference>
<gene>
    <name evidence="4" type="ORF">BJF93_00680</name>
</gene>
<dbReference type="EMBL" id="MKIP01000032">
    <property type="protein sequence ID" value="OLP61483.1"/>
    <property type="molecule type" value="Genomic_DNA"/>
</dbReference>
<accession>A0A1Q9B0I5</accession>
<dbReference type="SUPFAM" id="SSF52768">
    <property type="entry name" value="Arginase/deacetylase"/>
    <property type="match status" value="1"/>
</dbReference>
<evidence type="ECO:0000256" key="3">
    <source>
        <dbReference type="PROSITE-ProRule" id="PRU00742"/>
    </source>
</evidence>
<protein>
    <submittedName>
        <fullName evidence="4">Agmatinase</fullName>
    </submittedName>
</protein>
<dbReference type="PANTHER" id="PTHR11358:SF26">
    <property type="entry name" value="GUANIDINO ACID HYDROLASE, MITOCHONDRIAL"/>
    <property type="match status" value="1"/>
</dbReference>
<evidence type="ECO:0000313" key="4">
    <source>
        <dbReference type="EMBL" id="OLP61483.1"/>
    </source>
</evidence>
<dbReference type="GO" id="GO:0033389">
    <property type="term" value="P:putrescine biosynthetic process from arginine, via agmatine"/>
    <property type="evidence" value="ECO:0007669"/>
    <property type="project" value="TreeGrafter"/>
</dbReference>
<evidence type="ECO:0000256" key="1">
    <source>
        <dbReference type="ARBA" id="ARBA00022723"/>
    </source>
</evidence>
<dbReference type="InterPro" id="IPR006035">
    <property type="entry name" value="Ureohydrolase"/>
</dbReference>
<organism evidence="4 5">
    <name type="scientific">Xaviernesmea oryzae</name>
    <dbReference type="NCBI Taxonomy" id="464029"/>
    <lineage>
        <taxon>Bacteria</taxon>
        <taxon>Pseudomonadati</taxon>
        <taxon>Pseudomonadota</taxon>
        <taxon>Alphaproteobacteria</taxon>
        <taxon>Hyphomicrobiales</taxon>
        <taxon>Rhizobiaceae</taxon>
        <taxon>Rhizobium/Agrobacterium group</taxon>
        <taxon>Xaviernesmea</taxon>
    </lineage>
</organism>
<dbReference type="Pfam" id="PF00491">
    <property type="entry name" value="Arginase"/>
    <property type="match status" value="1"/>
</dbReference>
<dbReference type="RefSeq" id="WP_075626516.1">
    <property type="nucleotide sequence ID" value="NZ_FOAM01000011.1"/>
</dbReference>
<dbReference type="GO" id="GO:0008783">
    <property type="term" value="F:agmatinase activity"/>
    <property type="evidence" value="ECO:0007669"/>
    <property type="project" value="TreeGrafter"/>
</dbReference>